<comment type="caution">
    <text evidence="2">The sequence shown here is derived from an EMBL/GenBank/DDBJ whole genome shotgun (WGS) entry which is preliminary data.</text>
</comment>
<feature type="compositionally biased region" description="Low complexity" evidence="1">
    <location>
        <begin position="197"/>
        <end position="207"/>
    </location>
</feature>
<evidence type="ECO:0000313" key="3">
    <source>
        <dbReference type="Proteomes" id="UP001163046"/>
    </source>
</evidence>
<organism evidence="2 3">
    <name type="scientific">Desmophyllum pertusum</name>
    <dbReference type="NCBI Taxonomy" id="174260"/>
    <lineage>
        <taxon>Eukaryota</taxon>
        <taxon>Metazoa</taxon>
        <taxon>Cnidaria</taxon>
        <taxon>Anthozoa</taxon>
        <taxon>Hexacorallia</taxon>
        <taxon>Scleractinia</taxon>
        <taxon>Caryophylliina</taxon>
        <taxon>Caryophylliidae</taxon>
        <taxon>Desmophyllum</taxon>
    </lineage>
</organism>
<dbReference type="AlphaFoldDB" id="A0A9X0CHA7"/>
<dbReference type="Proteomes" id="UP001163046">
    <property type="component" value="Unassembled WGS sequence"/>
</dbReference>
<feature type="region of interest" description="Disordered" evidence="1">
    <location>
        <begin position="294"/>
        <end position="559"/>
    </location>
</feature>
<reference evidence="2" key="1">
    <citation type="submission" date="2023-01" db="EMBL/GenBank/DDBJ databases">
        <title>Genome assembly of the deep-sea coral Lophelia pertusa.</title>
        <authorList>
            <person name="Herrera S."/>
            <person name="Cordes E."/>
        </authorList>
    </citation>
    <scope>NUCLEOTIDE SEQUENCE</scope>
    <source>
        <strain evidence="2">USNM1676648</strain>
        <tissue evidence="2">Polyp</tissue>
    </source>
</reference>
<feature type="compositionally biased region" description="Basic and acidic residues" evidence="1">
    <location>
        <begin position="387"/>
        <end position="403"/>
    </location>
</feature>
<evidence type="ECO:0000313" key="2">
    <source>
        <dbReference type="EMBL" id="KAJ7351693.1"/>
    </source>
</evidence>
<accession>A0A9X0CHA7</accession>
<protein>
    <submittedName>
        <fullName evidence="2">Uncharacterized protein</fullName>
    </submittedName>
</protein>
<evidence type="ECO:0000256" key="1">
    <source>
        <dbReference type="SAM" id="MobiDB-lite"/>
    </source>
</evidence>
<feature type="compositionally biased region" description="Basic and acidic residues" evidence="1">
    <location>
        <begin position="366"/>
        <end position="375"/>
    </location>
</feature>
<feature type="region of interest" description="Disordered" evidence="1">
    <location>
        <begin position="97"/>
        <end position="263"/>
    </location>
</feature>
<feature type="compositionally biased region" description="Low complexity" evidence="1">
    <location>
        <begin position="141"/>
        <end position="180"/>
    </location>
</feature>
<gene>
    <name evidence="2" type="ORF">OS493_035953</name>
</gene>
<feature type="compositionally biased region" description="Polar residues" evidence="1">
    <location>
        <begin position="233"/>
        <end position="263"/>
    </location>
</feature>
<dbReference type="EMBL" id="MU827358">
    <property type="protein sequence ID" value="KAJ7351693.1"/>
    <property type="molecule type" value="Genomic_DNA"/>
</dbReference>
<sequence length="559" mass="59689">MPVSYTNNSDCFLRGTTLITMAFRWVADTAGKLSGRIIRLNLTCISKSDKQPSIKSHCILFKALGSVTYYSSTSESSVNQSSYVAVPTSVDSHVPLPSVTYSSQPPQPSLSLAPSPPPQSLSLTSPAFGPSLAFTSSTGTSVPTGIPSSFSSSHSQTSSLHTTPTSLTSGPTDLSTSSTGIQIPIISTVGPDPIEPSKSSTEASSSSAVIVGPGDKKRQSGGNVKNPVYGTDNDIQMGQTRGKQVTTSNEQDNQPTYQGLTIDSGQVDGAALYSSPEDNYDNYTVYQSLDKQVPGSPVYQSLKKGQAATGDPKPGRTGHPSKKHNQYVTPEPVYNALEQPGTEQGNVEESLYNVLEGPEPENDYEAAERDNHGDTQDPLYNVLDGPDPEKDYEATERDNHEDTQDPLYNVLDGPDAEQNYEAVNVGNASVDPPLYNVVEGPESTQDRQEPLYNVLESADAENSPSGRQGPYDGSNNEPLYNVVEGPDSGGPNNSSADYAAPSGPLSSDGHDNPAYEQTLELDAPYASIHRPGPQRESVYEPLRGPDRHDLYEPISKMGT</sequence>
<proteinExistence type="predicted"/>
<keyword evidence="3" id="KW-1185">Reference proteome</keyword>
<dbReference type="OrthoDB" id="5987088at2759"/>
<name>A0A9X0CHA7_9CNID</name>